<name>A0A1H9JXS5_9EURY</name>
<feature type="region of interest" description="Disordered" evidence="1">
    <location>
        <begin position="156"/>
        <end position="181"/>
    </location>
</feature>
<feature type="region of interest" description="Disordered" evidence="1">
    <location>
        <begin position="115"/>
        <end position="135"/>
    </location>
</feature>
<dbReference type="EMBL" id="FOFD01000003">
    <property type="protein sequence ID" value="SEQ91618.1"/>
    <property type="molecule type" value="Genomic_DNA"/>
</dbReference>
<proteinExistence type="predicted"/>
<protein>
    <submittedName>
        <fullName evidence="2">Uncharacterized protein</fullName>
    </submittedName>
</protein>
<evidence type="ECO:0000256" key="1">
    <source>
        <dbReference type="SAM" id="MobiDB-lite"/>
    </source>
</evidence>
<organism evidence="2 3">
    <name type="scientific">Natrinema salaciae</name>
    <dbReference type="NCBI Taxonomy" id="1186196"/>
    <lineage>
        <taxon>Archaea</taxon>
        <taxon>Methanobacteriati</taxon>
        <taxon>Methanobacteriota</taxon>
        <taxon>Stenosarchaea group</taxon>
        <taxon>Halobacteria</taxon>
        <taxon>Halobacteriales</taxon>
        <taxon>Natrialbaceae</taxon>
        <taxon>Natrinema</taxon>
    </lineage>
</organism>
<accession>A0A1H9JXS5</accession>
<dbReference type="AlphaFoldDB" id="A0A1H9JXS5"/>
<sequence>MRRAPSVSVERWPHELAAAVENARSTLLPPEIGRKVGIEYADTRRDRVPSSYSFRTSLIGTHIAIIAVFRLLAGTSVSSSTEPAVSRGGQRQLQNFEYIPNMVYFHMLFRVQRSRDRTNGRSKQRTNDSGTPLSLVESNSIGLRYRPTIASRGFVSSRHRARADRRFGPTNSCGRSETGEPIDARPGFVRLFLARDERALHSP</sequence>
<dbReference type="Proteomes" id="UP000199114">
    <property type="component" value="Unassembled WGS sequence"/>
</dbReference>
<keyword evidence="3" id="KW-1185">Reference proteome</keyword>
<gene>
    <name evidence="2" type="ORF">SAMN04489841_2726</name>
</gene>
<evidence type="ECO:0000313" key="2">
    <source>
        <dbReference type="EMBL" id="SEQ91618.1"/>
    </source>
</evidence>
<evidence type="ECO:0000313" key="3">
    <source>
        <dbReference type="Proteomes" id="UP000199114"/>
    </source>
</evidence>
<reference evidence="3" key="1">
    <citation type="submission" date="2016-10" db="EMBL/GenBank/DDBJ databases">
        <authorList>
            <person name="Varghese N."/>
            <person name="Submissions S."/>
        </authorList>
    </citation>
    <scope>NUCLEOTIDE SEQUENCE [LARGE SCALE GENOMIC DNA]</scope>
    <source>
        <strain evidence="3">DSM 25055</strain>
    </source>
</reference>